<organism evidence="1 2">
    <name type="scientific">Bartonella quintana JK 68</name>
    <dbReference type="NCBI Taxonomy" id="1134503"/>
    <lineage>
        <taxon>Bacteria</taxon>
        <taxon>Pseudomonadati</taxon>
        <taxon>Pseudomonadota</taxon>
        <taxon>Alphaproteobacteria</taxon>
        <taxon>Hyphomicrobiales</taxon>
        <taxon>Bartonellaceae</taxon>
        <taxon>Bartonella</taxon>
    </lineage>
</organism>
<reference evidence="1 2" key="1">
    <citation type="submission" date="2012-04" db="EMBL/GenBank/DDBJ databases">
        <title>The Genome Sequence of Bartonella quintana JK 68.</title>
        <authorList>
            <consortium name="The Broad Institute Genome Sequencing Platform"/>
            <consortium name="The Broad Institute Genome Sequencing Center for Infectious Disease"/>
            <person name="Feldgarden M."/>
            <person name="Kirby J."/>
            <person name="Kosoy M."/>
            <person name="Birtles R."/>
            <person name="Probert W.S."/>
            <person name="Chiaraviglio L."/>
            <person name="Walker B."/>
            <person name="Young S.K."/>
            <person name="Zeng Q."/>
            <person name="Gargeya S."/>
            <person name="Fitzgerald M."/>
            <person name="Haas B."/>
            <person name="Abouelleil A."/>
            <person name="Alvarado L."/>
            <person name="Arachchi H.M."/>
            <person name="Berlin A.M."/>
            <person name="Chapman S.B."/>
            <person name="Goldberg J."/>
            <person name="Griggs A."/>
            <person name="Gujja S."/>
            <person name="Hansen M."/>
            <person name="Howarth C."/>
            <person name="Imamovic A."/>
            <person name="Larimer J."/>
            <person name="McCowen C."/>
            <person name="Montmayeur A."/>
            <person name="Murphy C."/>
            <person name="Neiman D."/>
            <person name="Pearson M."/>
            <person name="Priest M."/>
            <person name="Roberts A."/>
            <person name="Saif S."/>
            <person name="Shea T."/>
            <person name="Sisk P."/>
            <person name="Sykes S."/>
            <person name="Wortman J."/>
            <person name="Nusbaum C."/>
            <person name="Birren B."/>
        </authorList>
    </citation>
    <scope>NUCLEOTIDE SEQUENCE [LARGE SCALE GENOMIC DNA]</scope>
    <source>
        <strain evidence="1 2">JK 68</strain>
    </source>
</reference>
<dbReference type="Proteomes" id="UP000027143">
    <property type="component" value="Unassembled WGS sequence"/>
</dbReference>
<comment type="caution">
    <text evidence="1">The sequence shown here is derived from an EMBL/GenBank/DDBJ whole genome shotgun (WGS) entry which is preliminary data.</text>
</comment>
<dbReference type="EMBL" id="AHPD01000007">
    <property type="protein sequence ID" value="KEC66298.1"/>
    <property type="molecule type" value="Genomic_DNA"/>
</dbReference>
<proteinExistence type="predicted"/>
<keyword evidence="2" id="KW-1185">Reference proteome</keyword>
<evidence type="ECO:0000313" key="1">
    <source>
        <dbReference type="EMBL" id="KEC66298.1"/>
    </source>
</evidence>
<sequence length="30" mass="3455">MQLSFLDIRGESSESVLFDISQKRSLRLAK</sequence>
<protein>
    <submittedName>
        <fullName evidence="1">Uncharacterized protein</fullName>
    </submittedName>
</protein>
<gene>
    <name evidence="1" type="ORF">O7U_00829</name>
</gene>
<evidence type="ECO:0000313" key="2">
    <source>
        <dbReference type="Proteomes" id="UP000027143"/>
    </source>
</evidence>
<name>A0ABR4SQN8_BARQI</name>
<accession>A0ABR4SQN8</accession>